<dbReference type="EMBL" id="CP009517">
    <property type="protein sequence ID" value="AKB83854.1"/>
    <property type="molecule type" value="Genomic_DNA"/>
</dbReference>
<reference evidence="3" key="1">
    <citation type="submission" date="2014-07" db="EMBL/GenBank/DDBJ databases">
        <title>Methanogenic archaea and the global carbon cycle.</title>
        <authorList>
            <person name="Henriksen J.R."/>
            <person name="Luke J."/>
            <person name="Reinhart S."/>
            <person name="Benedict M.N."/>
            <person name="Youngblut N.D."/>
            <person name="Metcalf M.E."/>
            <person name="Whitaker R.J."/>
            <person name="Metcalf W.W."/>
        </authorList>
    </citation>
    <scope>NUCLEOTIDE SEQUENCE [LARGE SCALE GENOMIC DNA]</scope>
    <source>
        <strain evidence="3">3</strain>
    </source>
</reference>
<dbReference type="RefSeq" id="WP_048109511.1">
    <property type="nucleotide sequence ID" value="NZ_CP009517.1"/>
</dbReference>
<organism evidence="3 4">
    <name type="scientific">Methanosarcina barkeri 3</name>
    <dbReference type="NCBI Taxonomy" id="1434107"/>
    <lineage>
        <taxon>Archaea</taxon>
        <taxon>Methanobacteriati</taxon>
        <taxon>Methanobacteriota</taxon>
        <taxon>Stenosarchaea group</taxon>
        <taxon>Methanomicrobia</taxon>
        <taxon>Methanosarcinales</taxon>
        <taxon>Methanosarcinaceae</taxon>
        <taxon>Methanosarcina</taxon>
    </lineage>
</organism>
<dbReference type="OrthoDB" id="8261at2157"/>
<dbReference type="GeneID" id="24790936"/>
<dbReference type="HOGENOM" id="CLU_014140_1_0_2"/>
<evidence type="ECO:0000259" key="2">
    <source>
        <dbReference type="Pfam" id="PF05378"/>
    </source>
</evidence>
<dbReference type="InterPro" id="IPR002821">
    <property type="entry name" value="Hydantoinase_A"/>
</dbReference>
<feature type="domain" description="Hydantoinase A/oxoprolinase" evidence="1">
    <location>
        <begin position="179"/>
        <end position="538"/>
    </location>
</feature>
<proteinExistence type="predicted"/>
<dbReference type="Pfam" id="PF01968">
    <property type="entry name" value="Hydantoinase_A"/>
    <property type="match status" value="1"/>
</dbReference>
<feature type="domain" description="Hydantoinase/oxoprolinase N-terminal" evidence="2">
    <location>
        <begin position="5"/>
        <end position="158"/>
    </location>
</feature>
<dbReference type="AlphaFoldDB" id="A0A0E3WYV9"/>
<name>A0A0E3WYV9_METBA</name>
<dbReference type="GO" id="GO:0005829">
    <property type="term" value="C:cytosol"/>
    <property type="evidence" value="ECO:0007669"/>
    <property type="project" value="TreeGrafter"/>
</dbReference>
<dbReference type="GO" id="GO:0017168">
    <property type="term" value="F:5-oxoprolinase (ATP-hydrolyzing) activity"/>
    <property type="evidence" value="ECO:0007669"/>
    <property type="project" value="TreeGrafter"/>
</dbReference>
<evidence type="ECO:0000313" key="4">
    <source>
        <dbReference type="Proteomes" id="UP000033066"/>
    </source>
</evidence>
<dbReference type="PANTHER" id="PTHR11365:SF2">
    <property type="entry name" value="5-OXOPROLINASE"/>
    <property type="match status" value="1"/>
</dbReference>
<dbReference type="GO" id="GO:0006749">
    <property type="term" value="P:glutathione metabolic process"/>
    <property type="evidence" value="ECO:0007669"/>
    <property type="project" value="TreeGrafter"/>
</dbReference>
<dbReference type="InterPro" id="IPR043129">
    <property type="entry name" value="ATPase_NBD"/>
</dbReference>
<dbReference type="Proteomes" id="UP000033066">
    <property type="component" value="Chromosome"/>
</dbReference>
<gene>
    <name evidence="3" type="ORF">MSBR3_3276</name>
</gene>
<dbReference type="PATRIC" id="fig|1434107.4.peg.4130"/>
<dbReference type="InterPro" id="IPR045079">
    <property type="entry name" value="Oxoprolinase-like"/>
</dbReference>
<accession>A0A0E3WYV9</accession>
<dbReference type="STRING" id="1434107.MSBR3_3276"/>
<keyword evidence="4" id="KW-1185">Reference proteome</keyword>
<dbReference type="KEGG" id="mbak:MSBR3_3276"/>
<dbReference type="PANTHER" id="PTHR11365">
    <property type="entry name" value="5-OXOPROLINASE RELATED"/>
    <property type="match status" value="1"/>
</dbReference>
<protein>
    <submittedName>
        <fullName evidence="3">Hydantoinase</fullName>
    </submittedName>
</protein>
<evidence type="ECO:0000259" key="1">
    <source>
        <dbReference type="Pfam" id="PF01968"/>
    </source>
</evidence>
<dbReference type="Pfam" id="PF05378">
    <property type="entry name" value="Hydant_A_N"/>
    <property type="match status" value="1"/>
</dbReference>
<sequence length="668" mass="73259">MHYSLGIDAGGTYTDAVIVRDSDGSVIEFSKALTTYPDPLPGMKNAIDALTPEYLKDIKLVSVSTTLSTNTILESTGFPVGLIMVGDYVIPEKLPTAYWVTVSGGHNNDGEELQTLDIASVKEFALKVKDKVSAFAVSSYFSNRNPEHELAVKKVVKEFTGHPVVCGHELSQDLGAYERAITAFLNAQLIPVTHKFIQAIVKEFEIRGINANLLMLKCDGSVVGIEEALEKPIETIFSGPAASLVGASHLSRFNTCAMIDVGGTSTDVAMIVNGLPQLSNIGAVVGGWQTRVKAIRMETSATGGDSHIWVKGDRIYIGPRRVIPLCRASVTYPGFKEKLKLNKVAKGYLCESIQVTKFYVRTDFKPIELKAGEREIYRHIGKEPVSFGDLLIALKKRPAPSILDSLVQKRLIQSIGFTPTDALHVLGEYTEWDVEAATIGASMLGRILKQSPETFSAEAKRRVARNIAEDLIAYLIEGMPRNEIDRVLLGRNFTRFRVEIPVVLLGGPVKAYVEDLRTLINADFIVPEHAEVGNAVGALVGKGIKRVEILIKTKVIKSLEGKAENIDNEAHEKCTAENTLPYETKNEFIVFSPSERTKFESYHEAVEFAEKLGRQLVMDYMVSAGLQKENINIDVSRKHLAPSGWTDVPLETKLVFVGVGIPKTTITA</sequence>
<evidence type="ECO:0000313" key="3">
    <source>
        <dbReference type="EMBL" id="AKB83854.1"/>
    </source>
</evidence>
<dbReference type="SUPFAM" id="SSF53067">
    <property type="entry name" value="Actin-like ATPase domain"/>
    <property type="match status" value="1"/>
</dbReference>
<dbReference type="InterPro" id="IPR008040">
    <property type="entry name" value="Hydant_A_N"/>
</dbReference>